<organism evidence="1 2">
    <name type="scientific">Persea americana</name>
    <name type="common">Avocado</name>
    <dbReference type="NCBI Taxonomy" id="3435"/>
    <lineage>
        <taxon>Eukaryota</taxon>
        <taxon>Viridiplantae</taxon>
        <taxon>Streptophyta</taxon>
        <taxon>Embryophyta</taxon>
        <taxon>Tracheophyta</taxon>
        <taxon>Spermatophyta</taxon>
        <taxon>Magnoliopsida</taxon>
        <taxon>Magnoliidae</taxon>
        <taxon>Laurales</taxon>
        <taxon>Lauraceae</taxon>
        <taxon>Persea</taxon>
    </lineage>
</organism>
<gene>
    <name evidence="1" type="ORF">MRB53_006367</name>
</gene>
<name>A0ACC2MFW9_PERAE</name>
<reference evidence="1 2" key="1">
    <citation type="journal article" date="2022" name="Hortic Res">
        <title>A haplotype resolved chromosomal level avocado genome allows analysis of novel avocado genes.</title>
        <authorList>
            <person name="Nath O."/>
            <person name="Fletcher S.J."/>
            <person name="Hayward A."/>
            <person name="Shaw L.M."/>
            <person name="Masouleh A.K."/>
            <person name="Furtado A."/>
            <person name="Henry R.J."/>
            <person name="Mitter N."/>
        </authorList>
    </citation>
    <scope>NUCLEOTIDE SEQUENCE [LARGE SCALE GENOMIC DNA]</scope>
    <source>
        <strain evidence="2">cv. Hass</strain>
    </source>
</reference>
<proteinExistence type="predicted"/>
<accession>A0ACC2MFW9</accession>
<comment type="caution">
    <text evidence="1">The sequence shown here is derived from an EMBL/GenBank/DDBJ whole genome shotgun (WGS) entry which is preliminary data.</text>
</comment>
<evidence type="ECO:0000313" key="2">
    <source>
        <dbReference type="Proteomes" id="UP001234297"/>
    </source>
</evidence>
<dbReference type="EMBL" id="CM056810">
    <property type="protein sequence ID" value="KAJ8644619.1"/>
    <property type="molecule type" value="Genomic_DNA"/>
</dbReference>
<evidence type="ECO:0000313" key="1">
    <source>
        <dbReference type="EMBL" id="KAJ8644619.1"/>
    </source>
</evidence>
<sequence length="2133" mass="235473">MYKVNCMKESFSKSRTLIRSFSPLWMEGLLLFRCSVFAAVISVVGMLVWYGQIKAREFVEARILPHVCLTLSEYLQREIDLGKVQRVSPLGISLQSCSIGPNGQEFSCGAVPKMKLRVRPFASLRRGKIVVDAVLSRPSVLVVQKEDFSWLGIPSYSEAGLQSHCSNEEGIDFRTKMRRAAREEAAARCAADRKEAARQAAEMGYIVPELDPISSDNDGFKDGASDSTDFPSSSSFYCMDEKVHRRDHHYMDMGIEYGLKHADLEKTFGVNRNSPWHAFWSRMITNPIMHSLKRKVSRKEISEVGFALKRRNLERSAVAALAYFRGQDGGKFSRPFTEQGTPPSAGGRDGAQVELAGEKDEKNGKVNASSHDENSASQSVFEPVFLEVGKNVKQEPVGTVYGQLRNNLNDINGNLEYSGNLRSHHHAEDKHARCETDGFSFVHEPFLMGSRKLNQMGTSGENSSFSSGVSRAAQISACDPVSGSLKRVGGVDPGASCNSLPDPMLEFLEDRSGGNRGDKCRVVSFIKLAPIEMHYLIPTWPISLKFQLPHISRAIEELLSNYLVSYIQKLKSHMSLKVEDIAAKLAEGVDEVQAEGIEKLLPVTLDSVYFTGGTLMLLGYGDREPREVENVNGHVKFKNHYGRVHVQLCGCCKVWRSDLTSKDGGWLSTDVFVDANEQKWHANLKIANFFAPLFERILDIPITWSKGRASGEVHICMSSGETFPSLHGQLDVNGLAFQIFDAPSCFSEIAASLCFRGQRAFLHDASGWFGDAPLEASGDFGLNPEEGEFHLMCQVQCVEANALMKTFKMKPLLFPVAGLVTAVFNCRGPLEAPVFVGSGLISKKTAHYSATEFPQSLASEAVIKNKEAGAVAAFDRIPLSHASVNFTFNTDNCVADLYGIRATLLDGGEIRGAGYAWICLEGEVDDSAMDVNLSGKLSSFEKVISRYLPGGNQLMPMKIGEINGETKLSGSLSRPRFDIKWAAPKAEESFNDARGDIIISHDSFIASSSSVAFDLYMKVQTSYSDEYYWLSRKESGLRNGASLTIEGVELDFRMRGFEFLNLISSYSFDSPRPMHLKATGRIKFQGKILKQTRITNQNVLGTDKNPLDIETVDSEPIRSFVGEVLLSGIKLNQLMLAPQLVGSLNISPKNIKLDASGRPDENLTIEVVGPLWPTVGDNLQKRTISAALQKGQLRASISYRPQYSANLEVRNLPLDELELASLRGTIQRVELQLNFPKRRGHGMLSVLHPKFSGMLGEALNVAARWSGDVITVEKTVLEQANSKYELQGEYVLPGIRDRYPSGKESDGFFKRAMGGHLGTVISSMGRWRMRLEVPGAEVAEMLPLARLLSRSTDPAVRSRSKDLFIHNLQSVGFITECLRELREEMRRHYTSANEVVLEDITLPGLAELKGRWHGSLDASGGGNGDTMADFDFHGEDWEWGTYKTQRVRAVGAYSNNDGLRLEKIFIQRDNATIHADGTLLGPKTNLHFAVLNFPVGLVPAVVQVIETSATDALHSLRHLLTPIKGILHMEGDLRGSIVKPECDVQVRLLDGAIGGIDLGRAEIVASVTSTSRFLFNANFEPIIQSGHVHIQGSVPVTSIQNNTLESEDKEIEIGRSIGAPAWNKEKGRRSSDEISEKVSRDRLEDGWDIRFAESLKGLNWNILDVGEVRVDADIKDGGMMLITALYPYADWLHGNADIALQVRGTVEQPLVDGAASFHRASVSSPVLREPLTNLAGSIHVKSNRLCVSSLETRVSRKGKLFVKGNLPLKISELFPGDKIDLKCEDLEVRAKNILSGRVDSQIQITGSILQPNVSGMIKLSNGEASLPQDKGSGEASKRLASNRLSTGTGKRPEVEKKMEQDNTKPTVDVRLTDLKLLLGPKLRIVYPLILNFAVSGELELNGIAHPQRIKPKGILKFENGDVNLVATQVRLKSDHLNIAKFEPDLGLDPTLDLALVGSEWQFRIQGRASNWQDNLVVTSTRSVEQDVLSPTEAAKVLESQLAGSLLEHDGQLAFKKLATATLETLLPRIEGQGEFGQARWRMVYAPQIPGLFSLDPTVDPLKSLASISIGTEVEVHLGKRLQANVVRKIKDSEMSAQFTLSYMLTSRLRVLFHYWPSSESWRLLSEYSATSQD</sequence>
<keyword evidence="2" id="KW-1185">Reference proteome</keyword>
<dbReference type="Proteomes" id="UP001234297">
    <property type="component" value="Chromosome 2"/>
</dbReference>
<protein>
    <submittedName>
        <fullName evidence="1">Uncharacterized protein</fullName>
    </submittedName>
</protein>